<organism evidence="9 10">
    <name type="scientific">Brenneria corticis</name>
    <dbReference type="NCBI Taxonomy" id="2173106"/>
    <lineage>
        <taxon>Bacteria</taxon>
        <taxon>Pseudomonadati</taxon>
        <taxon>Pseudomonadota</taxon>
        <taxon>Gammaproteobacteria</taxon>
        <taxon>Enterobacterales</taxon>
        <taxon>Pectobacteriaceae</taxon>
        <taxon>Brenneria</taxon>
    </lineage>
</organism>
<evidence type="ECO:0000256" key="7">
    <source>
        <dbReference type="ARBA" id="ARBA00038093"/>
    </source>
</evidence>
<evidence type="ECO:0000256" key="2">
    <source>
        <dbReference type="ARBA" id="ARBA00022649"/>
    </source>
</evidence>
<proteinExistence type="inferred from homology"/>
<comment type="cofactor">
    <cofactor evidence="1">
        <name>Mg(2+)</name>
        <dbReference type="ChEBI" id="CHEBI:18420"/>
    </cofactor>
</comment>
<sequence length="126" mass="14275">MMAQSVLFDTNILIDYLNGIAQAKNTLEKFSHKPAISVITWMDVMVGAKKMSLEQETRTRQFLAQFFLLPVTDEVSERAVIIRHETKIKLPDAIIWATAQVNARTLISRNPKDFAPESGVIVPYQL</sequence>
<gene>
    <name evidence="9" type="ORF">DDT56_16710</name>
</gene>
<dbReference type="SUPFAM" id="SSF88723">
    <property type="entry name" value="PIN domain-like"/>
    <property type="match status" value="1"/>
</dbReference>
<evidence type="ECO:0000256" key="5">
    <source>
        <dbReference type="ARBA" id="ARBA00022801"/>
    </source>
</evidence>
<keyword evidence="3" id="KW-0540">Nuclease</keyword>
<dbReference type="Pfam" id="PF01850">
    <property type="entry name" value="PIN"/>
    <property type="match status" value="1"/>
</dbReference>
<evidence type="ECO:0000256" key="4">
    <source>
        <dbReference type="ARBA" id="ARBA00022723"/>
    </source>
</evidence>
<dbReference type="PANTHER" id="PTHR33653">
    <property type="entry name" value="RIBONUCLEASE VAPC2"/>
    <property type="match status" value="1"/>
</dbReference>
<protein>
    <submittedName>
        <fullName evidence="9">VapC toxin family PIN domain ribonuclease</fullName>
    </submittedName>
</protein>
<dbReference type="InterPro" id="IPR029060">
    <property type="entry name" value="PIN-like_dom_sf"/>
</dbReference>
<keyword evidence="10" id="KW-1185">Reference proteome</keyword>
<keyword evidence="6" id="KW-0460">Magnesium</keyword>
<dbReference type="GO" id="GO:0004518">
    <property type="term" value="F:nuclease activity"/>
    <property type="evidence" value="ECO:0007669"/>
    <property type="project" value="UniProtKB-KW"/>
</dbReference>
<name>A0A2U1TUA8_9GAMM</name>
<comment type="caution">
    <text evidence="9">The sequence shown here is derived from an EMBL/GenBank/DDBJ whole genome shotgun (WGS) entry which is preliminary data.</text>
</comment>
<comment type="similarity">
    <text evidence="7">Belongs to the PINc/VapC protein family.</text>
</comment>
<dbReference type="Gene3D" id="3.40.50.1010">
    <property type="entry name" value="5'-nuclease"/>
    <property type="match status" value="1"/>
</dbReference>
<dbReference type="CDD" id="cd18737">
    <property type="entry name" value="PIN_VapC4-5_FitB-like"/>
    <property type="match status" value="1"/>
</dbReference>
<accession>A0A2U1TUA8</accession>
<dbReference type="InterPro" id="IPR050556">
    <property type="entry name" value="Type_II_TA_system_RNase"/>
</dbReference>
<evidence type="ECO:0000256" key="1">
    <source>
        <dbReference type="ARBA" id="ARBA00001946"/>
    </source>
</evidence>
<feature type="domain" description="PIN" evidence="8">
    <location>
        <begin position="6"/>
        <end position="111"/>
    </location>
</feature>
<dbReference type="RefSeq" id="WP_136167570.1">
    <property type="nucleotide sequence ID" value="NZ_KZ819085.1"/>
</dbReference>
<keyword evidence="5" id="KW-0378">Hydrolase</keyword>
<dbReference type="PANTHER" id="PTHR33653:SF1">
    <property type="entry name" value="RIBONUCLEASE VAPC2"/>
    <property type="match status" value="1"/>
</dbReference>
<reference evidence="9 10" key="1">
    <citation type="submission" date="2018-04" db="EMBL/GenBank/DDBJ databases">
        <title>Brenneria corticis sp.nov.</title>
        <authorList>
            <person name="Li Y."/>
        </authorList>
    </citation>
    <scope>NUCLEOTIDE SEQUENCE [LARGE SCALE GENOMIC DNA]</scope>
    <source>
        <strain evidence="9 10">CFCC 11842</strain>
    </source>
</reference>
<keyword evidence="4" id="KW-0479">Metal-binding</keyword>
<evidence type="ECO:0000313" key="9">
    <source>
        <dbReference type="EMBL" id="PWC12922.1"/>
    </source>
</evidence>
<evidence type="ECO:0000256" key="6">
    <source>
        <dbReference type="ARBA" id="ARBA00022842"/>
    </source>
</evidence>
<dbReference type="GO" id="GO:0016787">
    <property type="term" value="F:hydrolase activity"/>
    <property type="evidence" value="ECO:0007669"/>
    <property type="project" value="UniProtKB-KW"/>
</dbReference>
<evidence type="ECO:0000256" key="3">
    <source>
        <dbReference type="ARBA" id="ARBA00022722"/>
    </source>
</evidence>
<dbReference type="InterPro" id="IPR002716">
    <property type="entry name" value="PIN_dom"/>
</dbReference>
<dbReference type="EMBL" id="QDKH01000021">
    <property type="protein sequence ID" value="PWC12922.1"/>
    <property type="molecule type" value="Genomic_DNA"/>
</dbReference>
<dbReference type="AlphaFoldDB" id="A0A2U1TUA8"/>
<evidence type="ECO:0000259" key="8">
    <source>
        <dbReference type="Pfam" id="PF01850"/>
    </source>
</evidence>
<evidence type="ECO:0000313" key="10">
    <source>
        <dbReference type="Proteomes" id="UP000296159"/>
    </source>
</evidence>
<dbReference type="GO" id="GO:0046872">
    <property type="term" value="F:metal ion binding"/>
    <property type="evidence" value="ECO:0007669"/>
    <property type="project" value="UniProtKB-KW"/>
</dbReference>
<dbReference type="Proteomes" id="UP000296159">
    <property type="component" value="Unassembled WGS sequence"/>
</dbReference>
<keyword evidence="2" id="KW-1277">Toxin-antitoxin system</keyword>